<name>A0A5C5VXJ3_9BACT</name>
<evidence type="ECO:0000256" key="2">
    <source>
        <dbReference type="SAM" id="Phobius"/>
    </source>
</evidence>
<comment type="caution">
    <text evidence="3">The sequence shown here is derived from an EMBL/GenBank/DDBJ whole genome shotgun (WGS) entry which is preliminary data.</text>
</comment>
<feature type="transmembrane region" description="Helical" evidence="2">
    <location>
        <begin position="162"/>
        <end position="182"/>
    </location>
</feature>
<keyword evidence="4" id="KW-1185">Reference proteome</keyword>
<organism evidence="3 4">
    <name type="scientific">Botrimarina hoheduenensis</name>
    <dbReference type="NCBI Taxonomy" id="2528000"/>
    <lineage>
        <taxon>Bacteria</taxon>
        <taxon>Pseudomonadati</taxon>
        <taxon>Planctomycetota</taxon>
        <taxon>Planctomycetia</taxon>
        <taxon>Pirellulales</taxon>
        <taxon>Lacipirellulaceae</taxon>
        <taxon>Botrimarina</taxon>
    </lineage>
</organism>
<keyword evidence="2" id="KW-1133">Transmembrane helix</keyword>
<dbReference type="EMBL" id="SJPH01000004">
    <property type="protein sequence ID" value="TWT43358.1"/>
    <property type="molecule type" value="Genomic_DNA"/>
</dbReference>
<evidence type="ECO:0000313" key="3">
    <source>
        <dbReference type="EMBL" id="TWT43358.1"/>
    </source>
</evidence>
<dbReference type="Proteomes" id="UP000318995">
    <property type="component" value="Unassembled WGS sequence"/>
</dbReference>
<feature type="region of interest" description="Disordered" evidence="1">
    <location>
        <begin position="269"/>
        <end position="299"/>
    </location>
</feature>
<sequence length="299" mass="31203">MDEAYAVFDTLSLDADIRLPEPAATPSTAARKPVVNEIAPVLARVPMVEDQPRWDDIPAAKPTIKPARIDLPGDNAAPHATPNLGAATGFAEGNVVSPTTTPATTTVHFGDELHSLRFDTVAARPVQEVADPVQETHEASPHTASESFADVLLRLESIIAPYSRWIALAAVIAAIGLTLVLLNGAAPPAILGDTPSTTSDQAQGPSEASIFADMKPLAPLKPSIFAANPTGTTATGPQSIPRVAKSEPTPRQPTGVMLTGEVFPKLNLGPLSPNALPQEGFPRTAAATAYPTTDTSTRR</sequence>
<keyword evidence="2" id="KW-0472">Membrane</keyword>
<feature type="compositionally biased region" description="Low complexity" evidence="1">
    <location>
        <begin position="228"/>
        <end position="237"/>
    </location>
</feature>
<reference evidence="3 4" key="1">
    <citation type="submission" date="2019-02" db="EMBL/GenBank/DDBJ databases">
        <title>Deep-cultivation of Planctomycetes and their phenomic and genomic characterization uncovers novel biology.</title>
        <authorList>
            <person name="Wiegand S."/>
            <person name="Jogler M."/>
            <person name="Boedeker C."/>
            <person name="Pinto D."/>
            <person name="Vollmers J."/>
            <person name="Rivas-Marin E."/>
            <person name="Kohn T."/>
            <person name="Peeters S.H."/>
            <person name="Heuer A."/>
            <person name="Rast P."/>
            <person name="Oberbeckmann S."/>
            <person name="Bunk B."/>
            <person name="Jeske O."/>
            <person name="Meyerdierks A."/>
            <person name="Storesund J.E."/>
            <person name="Kallscheuer N."/>
            <person name="Luecker S."/>
            <person name="Lage O.M."/>
            <person name="Pohl T."/>
            <person name="Merkel B.J."/>
            <person name="Hornburger P."/>
            <person name="Mueller R.-W."/>
            <person name="Bruemmer F."/>
            <person name="Labrenz M."/>
            <person name="Spormann A.M."/>
            <person name="Op Den Camp H."/>
            <person name="Overmann J."/>
            <person name="Amann R."/>
            <person name="Jetten M.S.M."/>
            <person name="Mascher T."/>
            <person name="Medema M.H."/>
            <person name="Devos D.P."/>
            <person name="Kaster A.-K."/>
            <person name="Ovreas L."/>
            <person name="Rohde M."/>
            <person name="Galperin M.Y."/>
            <person name="Jogler C."/>
        </authorList>
    </citation>
    <scope>NUCLEOTIDE SEQUENCE [LARGE SCALE GENOMIC DNA]</scope>
    <source>
        <strain evidence="3 4">Pla111</strain>
    </source>
</reference>
<protein>
    <submittedName>
        <fullName evidence="3">Uncharacterized protein</fullName>
    </submittedName>
</protein>
<feature type="compositionally biased region" description="Low complexity" evidence="1">
    <location>
        <begin position="284"/>
        <end position="299"/>
    </location>
</feature>
<keyword evidence="2" id="KW-0812">Transmembrane</keyword>
<evidence type="ECO:0000313" key="4">
    <source>
        <dbReference type="Proteomes" id="UP000318995"/>
    </source>
</evidence>
<dbReference type="RefSeq" id="WP_146574410.1">
    <property type="nucleotide sequence ID" value="NZ_SJPH01000004.1"/>
</dbReference>
<evidence type="ECO:0000256" key="1">
    <source>
        <dbReference type="SAM" id="MobiDB-lite"/>
    </source>
</evidence>
<accession>A0A5C5VXJ3</accession>
<proteinExistence type="predicted"/>
<feature type="region of interest" description="Disordered" evidence="1">
    <location>
        <begin position="228"/>
        <end position="255"/>
    </location>
</feature>
<gene>
    <name evidence="3" type="ORF">Pla111_23090</name>
</gene>
<dbReference type="AlphaFoldDB" id="A0A5C5VXJ3"/>